<dbReference type="SUPFAM" id="SSF56112">
    <property type="entry name" value="Protein kinase-like (PK-like)"/>
    <property type="match status" value="1"/>
</dbReference>
<evidence type="ECO:0000259" key="1">
    <source>
        <dbReference type="Pfam" id="PF01636"/>
    </source>
</evidence>
<dbReference type="InterPro" id="IPR051678">
    <property type="entry name" value="AGP_Transferase"/>
</dbReference>
<keyword evidence="2" id="KW-0418">Kinase</keyword>
<protein>
    <submittedName>
        <fullName evidence="2">Kinase-like domain-containing protein</fullName>
    </submittedName>
</protein>
<dbReference type="PANTHER" id="PTHR21310:SF15">
    <property type="entry name" value="AMINOGLYCOSIDE PHOSPHOTRANSFERASE DOMAIN-CONTAINING PROTEIN"/>
    <property type="match status" value="1"/>
</dbReference>
<gene>
    <name evidence="2" type="ORF">EV421DRAFT_1788417</name>
</gene>
<sequence length="291" mass="33672">MAATQRPRTWASTYYVKFRIFAGRILYDQPEYNGWHYGSRVVRIGPRSLLKRTSIVEAETMALVSRLTSLPIPRLRHIWVDRSVQQDGRKMCWVIMEYMPGRTWDQAWPDLSSNERDKIQEQMRNYISQLRGIRPDGSPDGYVGPVGNHHCWDYKLDTSQAYGPFPSLQSFYDHLLSTAEKLNEPVASNIHRDLLNAAHSHSPSSQTIFTHSDLAPRNILIHNGEISAILDWEQSGWWPYWWEHSKSLFAIGSVTEEVRKLWSSFVSETSPVYNAEFDLDIGIYEIVGLQL</sequence>
<keyword evidence="2" id="KW-0808">Transferase</keyword>
<keyword evidence="3" id="KW-1185">Reference proteome</keyword>
<dbReference type="GO" id="GO:0016301">
    <property type="term" value="F:kinase activity"/>
    <property type="evidence" value="ECO:0007669"/>
    <property type="project" value="UniProtKB-KW"/>
</dbReference>
<name>A0AA39JQI6_9AGAR</name>
<dbReference type="CDD" id="cd05120">
    <property type="entry name" value="APH_ChoK_like"/>
    <property type="match status" value="1"/>
</dbReference>
<accession>A0AA39JQI6</accession>
<organism evidence="2 3">
    <name type="scientific">Armillaria borealis</name>
    <dbReference type="NCBI Taxonomy" id="47425"/>
    <lineage>
        <taxon>Eukaryota</taxon>
        <taxon>Fungi</taxon>
        <taxon>Dikarya</taxon>
        <taxon>Basidiomycota</taxon>
        <taxon>Agaricomycotina</taxon>
        <taxon>Agaricomycetes</taxon>
        <taxon>Agaricomycetidae</taxon>
        <taxon>Agaricales</taxon>
        <taxon>Marasmiineae</taxon>
        <taxon>Physalacriaceae</taxon>
        <taxon>Armillaria</taxon>
    </lineage>
</organism>
<dbReference type="InterPro" id="IPR002575">
    <property type="entry name" value="Aminoglycoside_PTrfase"/>
</dbReference>
<evidence type="ECO:0000313" key="2">
    <source>
        <dbReference type="EMBL" id="KAK0447070.1"/>
    </source>
</evidence>
<dbReference type="PANTHER" id="PTHR21310">
    <property type="entry name" value="AMINOGLYCOSIDE PHOSPHOTRANSFERASE-RELATED-RELATED"/>
    <property type="match status" value="1"/>
</dbReference>
<dbReference type="AlphaFoldDB" id="A0AA39JQI6"/>
<dbReference type="Gene3D" id="3.90.1200.10">
    <property type="match status" value="1"/>
</dbReference>
<dbReference type="Proteomes" id="UP001175226">
    <property type="component" value="Unassembled WGS sequence"/>
</dbReference>
<dbReference type="Pfam" id="PF01636">
    <property type="entry name" value="APH"/>
    <property type="match status" value="1"/>
</dbReference>
<reference evidence="2" key="1">
    <citation type="submission" date="2023-06" db="EMBL/GenBank/DDBJ databases">
        <authorList>
            <consortium name="Lawrence Berkeley National Laboratory"/>
            <person name="Ahrendt S."/>
            <person name="Sahu N."/>
            <person name="Indic B."/>
            <person name="Wong-Bajracharya J."/>
            <person name="Merenyi Z."/>
            <person name="Ke H.-M."/>
            <person name="Monk M."/>
            <person name="Kocsube S."/>
            <person name="Drula E."/>
            <person name="Lipzen A."/>
            <person name="Balint B."/>
            <person name="Henrissat B."/>
            <person name="Andreopoulos B."/>
            <person name="Martin F.M."/>
            <person name="Harder C.B."/>
            <person name="Rigling D."/>
            <person name="Ford K.L."/>
            <person name="Foster G.D."/>
            <person name="Pangilinan J."/>
            <person name="Papanicolaou A."/>
            <person name="Barry K."/>
            <person name="LaButti K."/>
            <person name="Viragh M."/>
            <person name="Koriabine M."/>
            <person name="Yan M."/>
            <person name="Riley R."/>
            <person name="Champramary S."/>
            <person name="Plett K.L."/>
            <person name="Tsai I.J."/>
            <person name="Slot J."/>
            <person name="Sipos G."/>
            <person name="Plett J."/>
            <person name="Nagy L.G."/>
            <person name="Grigoriev I.V."/>
        </authorList>
    </citation>
    <scope>NUCLEOTIDE SEQUENCE</scope>
    <source>
        <strain evidence="2">FPL87.14</strain>
    </source>
</reference>
<evidence type="ECO:0000313" key="3">
    <source>
        <dbReference type="Proteomes" id="UP001175226"/>
    </source>
</evidence>
<feature type="domain" description="Aminoglycoside phosphotransferase" evidence="1">
    <location>
        <begin position="35"/>
        <end position="243"/>
    </location>
</feature>
<dbReference type="InterPro" id="IPR011009">
    <property type="entry name" value="Kinase-like_dom_sf"/>
</dbReference>
<proteinExistence type="predicted"/>
<comment type="caution">
    <text evidence="2">The sequence shown here is derived from an EMBL/GenBank/DDBJ whole genome shotgun (WGS) entry which is preliminary data.</text>
</comment>
<dbReference type="EMBL" id="JAUEPT010000012">
    <property type="protein sequence ID" value="KAK0447070.1"/>
    <property type="molecule type" value="Genomic_DNA"/>
</dbReference>